<keyword evidence="4" id="KW-0659">Purine metabolism</keyword>
<dbReference type="SUPFAM" id="SSF158694">
    <property type="entry name" value="UraD-Like"/>
    <property type="match status" value="1"/>
</dbReference>
<evidence type="ECO:0000313" key="8">
    <source>
        <dbReference type="EMBL" id="TQJ02333.1"/>
    </source>
</evidence>
<gene>
    <name evidence="8" type="ORF">FB471_2058</name>
</gene>
<evidence type="ECO:0000256" key="2">
    <source>
        <dbReference type="ARBA" id="ARBA00004754"/>
    </source>
</evidence>
<evidence type="ECO:0000256" key="1">
    <source>
        <dbReference type="ARBA" id="ARBA00001163"/>
    </source>
</evidence>
<proteinExistence type="predicted"/>
<organism evidence="8 9">
    <name type="scientific">Amycolatopsis cihanbeyliensis</name>
    <dbReference type="NCBI Taxonomy" id="1128664"/>
    <lineage>
        <taxon>Bacteria</taxon>
        <taxon>Bacillati</taxon>
        <taxon>Actinomycetota</taxon>
        <taxon>Actinomycetes</taxon>
        <taxon>Pseudonocardiales</taxon>
        <taxon>Pseudonocardiaceae</taxon>
        <taxon>Amycolatopsis</taxon>
    </lineage>
</organism>
<comment type="caution">
    <text evidence="8">The sequence shown here is derived from an EMBL/GenBank/DDBJ whole genome shotgun (WGS) entry which is preliminary data.</text>
</comment>
<evidence type="ECO:0000256" key="6">
    <source>
        <dbReference type="ARBA" id="ARBA00023239"/>
    </source>
</evidence>
<comment type="catalytic activity">
    <reaction evidence="1">
        <text>5-hydroxy-2-oxo-4-ureido-2,5-dihydro-1H-imidazole-5-carboxylate + H(+) = (S)-allantoin + CO2</text>
        <dbReference type="Rhea" id="RHEA:26301"/>
        <dbReference type="ChEBI" id="CHEBI:15378"/>
        <dbReference type="ChEBI" id="CHEBI:15678"/>
        <dbReference type="ChEBI" id="CHEBI:16526"/>
        <dbReference type="ChEBI" id="CHEBI:58639"/>
        <dbReference type="EC" id="4.1.1.97"/>
    </reaction>
</comment>
<dbReference type="NCBIfam" id="NF010372">
    <property type="entry name" value="PRK13798.1"/>
    <property type="match status" value="1"/>
</dbReference>
<keyword evidence="9" id="KW-1185">Reference proteome</keyword>
<dbReference type="PANTHER" id="PTHR43466">
    <property type="entry name" value="2-OXO-4-HYDROXY-4-CARBOXY-5-UREIDOIMIDAZOLINE DECARBOXYLASE-RELATED"/>
    <property type="match status" value="1"/>
</dbReference>
<dbReference type="GO" id="GO:0006144">
    <property type="term" value="P:purine nucleobase metabolic process"/>
    <property type="evidence" value="ECO:0007669"/>
    <property type="project" value="UniProtKB-KW"/>
</dbReference>
<dbReference type="EMBL" id="VFML01000001">
    <property type="protein sequence ID" value="TQJ02333.1"/>
    <property type="molecule type" value="Genomic_DNA"/>
</dbReference>
<dbReference type="GO" id="GO:0019628">
    <property type="term" value="P:urate catabolic process"/>
    <property type="evidence" value="ECO:0007669"/>
    <property type="project" value="TreeGrafter"/>
</dbReference>
<dbReference type="Proteomes" id="UP000320876">
    <property type="component" value="Unassembled WGS sequence"/>
</dbReference>
<dbReference type="AlphaFoldDB" id="A0A542DGY3"/>
<comment type="pathway">
    <text evidence="2">Purine metabolism; urate degradation; (S)-allantoin from urate: step 3/3.</text>
</comment>
<accession>A0A542DGY3</accession>
<evidence type="ECO:0000256" key="3">
    <source>
        <dbReference type="ARBA" id="ARBA00012257"/>
    </source>
</evidence>
<reference evidence="8 9" key="1">
    <citation type="submission" date="2019-06" db="EMBL/GenBank/DDBJ databases">
        <title>Sequencing the genomes of 1000 actinobacteria strains.</title>
        <authorList>
            <person name="Klenk H.-P."/>
        </authorList>
    </citation>
    <scope>NUCLEOTIDE SEQUENCE [LARGE SCALE GENOMIC DNA]</scope>
    <source>
        <strain evidence="8 9">DSM 45679</strain>
    </source>
</reference>
<dbReference type="GO" id="GO:0051997">
    <property type="term" value="F:2-oxo-4-hydroxy-4-carboxy-5-ureidoimidazoline decarboxylase activity"/>
    <property type="evidence" value="ECO:0007669"/>
    <property type="project" value="UniProtKB-EC"/>
</dbReference>
<dbReference type="Pfam" id="PF09349">
    <property type="entry name" value="OHCU_decarbox"/>
    <property type="match status" value="1"/>
</dbReference>
<evidence type="ECO:0000256" key="5">
    <source>
        <dbReference type="ARBA" id="ARBA00022793"/>
    </source>
</evidence>
<evidence type="ECO:0000256" key="4">
    <source>
        <dbReference type="ARBA" id="ARBA00022631"/>
    </source>
</evidence>
<sequence length="173" mass="18670">MSSSSQANPLGLAEFNTADPERLRPLLTECLAVRRWVDAVLAGRPYPDHRALLDAADAAAPLLPDEIRGAMKAHPRIGARVRTASWSAAEQSGVDDETAESFRAANLEYERRFGHVYLVCASGRDGAELLADLRARLANEPGTELAVAGRELIEIARLRLGKAVRPMSEGAEA</sequence>
<protein>
    <recommendedName>
        <fullName evidence="3">2-oxo-4-hydroxy-4-carboxy-5-ureidoimidazoline decarboxylase</fullName>
        <ecNumber evidence="3">4.1.1.97</ecNumber>
    </recommendedName>
</protein>
<keyword evidence="6" id="KW-0456">Lyase</keyword>
<keyword evidence="5" id="KW-0210">Decarboxylase</keyword>
<evidence type="ECO:0000259" key="7">
    <source>
        <dbReference type="Pfam" id="PF09349"/>
    </source>
</evidence>
<dbReference type="EC" id="4.1.1.97" evidence="3"/>
<dbReference type="RefSeq" id="WP_246076334.1">
    <property type="nucleotide sequence ID" value="NZ_VFML01000001.1"/>
</dbReference>
<dbReference type="PANTHER" id="PTHR43466:SF1">
    <property type="entry name" value="2-OXO-4-HYDROXY-4-CARBOXY-5-UREIDOIMIDAZOLINE DECARBOXYLASE-RELATED"/>
    <property type="match status" value="1"/>
</dbReference>
<name>A0A542DGY3_AMYCI</name>
<feature type="domain" description="Oxo-4-hydroxy-4-carboxy-5-ureidoimidazoline decarboxylase" evidence="7">
    <location>
        <begin position="16"/>
        <end position="160"/>
    </location>
</feature>
<dbReference type="InterPro" id="IPR018020">
    <property type="entry name" value="OHCU_decarboxylase"/>
</dbReference>
<dbReference type="Gene3D" id="1.10.3330.10">
    <property type="entry name" value="Oxo-4-hydroxy-4-carboxy-5-ureidoimidazoline decarboxylase"/>
    <property type="match status" value="1"/>
</dbReference>
<evidence type="ECO:0000313" key="9">
    <source>
        <dbReference type="Proteomes" id="UP000320876"/>
    </source>
</evidence>
<dbReference type="InterPro" id="IPR036778">
    <property type="entry name" value="OHCU_decarboxylase_sf"/>
</dbReference>